<dbReference type="InterPro" id="IPR003331">
    <property type="entry name" value="UDP_GlcNAc_Epimerase_2_dom"/>
</dbReference>
<dbReference type="CDD" id="cd03786">
    <property type="entry name" value="GTB_UDP-GlcNAc_2-Epimerase"/>
    <property type="match status" value="1"/>
</dbReference>
<keyword evidence="2" id="KW-0413">Isomerase</keyword>
<dbReference type="SUPFAM" id="SSF53756">
    <property type="entry name" value="UDP-Glycosyltransferase/glycogen phosphorylase"/>
    <property type="match status" value="1"/>
</dbReference>
<evidence type="ECO:0000313" key="3">
    <source>
        <dbReference type="Proteomes" id="UP000677687"/>
    </source>
</evidence>
<reference evidence="2" key="2">
    <citation type="submission" date="2021-05" db="EMBL/GenBank/DDBJ databases">
        <title>Protein family content uncovers lineage relationships and bacterial pathway maintenance mechanisms in DPANN archaea.</title>
        <authorList>
            <person name="Castelle C.J."/>
            <person name="Meheust R."/>
            <person name="Jaffe A.L."/>
            <person name="Seitz K."/>
            <person name="Gong X."/>
            <person name="Baker B.J."/>
            <person name="Banfield J.F."/>
        </authorList>
    </citation>
    <scope>NUCLEOTIDE SEQUENCE</scope>
    <source>
        <strain evidence="2">RIFCSPHIGHO2_01_FULL_AR10_44_11</strain>
    </source>
</reference>
<dbReference type="Proteomes" id="UP000677687">
    <property type="component" value="Unassembled WGS sequence"/>
</dbReference>
<accession>A0A8T4KUU5</accession>
<dbReference type="AlphaFoldDB" id="A0A8T4KUU5"/>
<dbReference type="EMBL" id="JAGVWD010000020">
    <property type="protein sequence ID" value="MBS3057302.1"/>
    <property type="molecule type" value="Genomic_DNA"/>
</dbReference>
<gene>
    <name evidence="2" type="primary">wecB</name>
    <name evidence="2" type="ORF">J4415_01590</name>
</gene>
<dbReference type="EC" id="5.1.3.14" evidence="2"/>
<dbReference type="NCBIfam" id="TIGR00236">
    <property type="entry name" value="wecB"/>
    <property type="match status" value="1"/>
</dbReference>
<dbReference type="PANTHER" id="PTHR43174:SF1">
    <property type="entry name" value="UDP-N-ACETYLGLUCOSAMINE 2-EPIMERASE"/>
    <property type="match status" value="1"/>
</dbReference>
<dbReference type="Pfam" id="PF02350">
    <property type="entry name" value="Epimerase_2"/>
    <property type="match status" value="1"/>
</dbReference>
<feature type="domain" description="UDP-N-acetylglucosamine 2-epimerase" evidence="1">
    <location>
        <begin position="24"/>
        <end position="352"/>
    </location>
</feature>
<reference evidence="2" key="1">
    <citation type="submission" date="2021-03" db="EMBL/GenBank/DDBJ databases">
        <authorList>
            <person name="Jaffe A."/>
        </authorList>
    </citation>
    <scope>NUCLEOTIDE SEQUENCE</scope>
    <source>
        <strain evidence="2">RIFCSPHIGHO2_01_FULL_AR10_44_11</strain>
    </source>
</reference>
<evidence type="ECO:0000313" key="2">
    <source>
        <dbReference type="EMBL" id="MBS3057302.1"/>
    </source>
</evidence>
<evidence type="ECO:0000259" key="1">
    <source>
        <dbReference type="Pfam" id="PF02350"/>
    </source>
</evidence>
<dbReference type="PANTHER" id="PTHR43174">
    <property type="entry name" value="UDP-N-ACETYLGLUCOSAMINE 2-EPIMERASE"/>
    <property type="match status" value="1"/>
</dbReference>
<dbReference type="Gene3D" id="3.40.50.2000">
    <property type="entry name" value="Glycogen Phosphorylase B"/>
    <property type="match status" value="2"/>
</dbReference>
<dbReference type="InterPro" id="IPR029767">
    <property type="entry name" value="WecB-like"/>
</dbReference>
<comment type="caution">
    <text evidence="2">The sequence shown here is derived from an EMBL/GenBank/DDBJ whole genome shotgun (WGS) entry which is preliminary data.</text>
</comment>
<proteinExistence type="predicted"/>
<organism evidence="2 3">
    <name type="scientific">Candidatus Iainarchaeum sp</name>
    <dbReference type="NCBI Taxonomy" id="3101447"/>
    <lineage>
        <taxon>Archaea</taxon>
        <taxon>Candidatus Iainarchaeota</taxon>
        <taxon>Candidatus Iainarchaeia</taxon>
        <taxon>Candidatus Iainarchaeales</taxon>
        <taxon>Candidatus Iainarchaeaceae</taxon>
        <taxon>Candidatus Iainarchaeum</taxon>
    </lineage>
</organism>
<name>A0A8T4KUU5_9ARCH</name>
<sequence length="361" mass="39995">MKIASIVGARPQFMKAAALSNELRKHFDEILIHTGQHYDWEMSGVFFSELNIPKPSYNLGIGSGTHAEQTGNMLIALEKVLAKEKPDAVLVYGDTNSTIAGALAAAKLHIPVIHVEAGMRSFNKKMPEEINRIATDAIADLFLCSTKTAVEHLRREGKTENVHLAGDVMIDALKRNRQIAGKKSKILQTLKLKPNSYVLATVHRAENTDSRENLSSIIDAVILSKERIIFDLHPRTLNCLEKYGLLGKLKNSANITITKGLGPIDFLKLQMHAKKILTDSGGIQKEAYALGVPCITLRNETEWVESVNAKWNLLVGADKKKIISALRNFSPRTKRTNLYGSGNSANKICAIIAKWWKSHEK</sequence>
<protein>
    <submittedName>
        <fullName evidence="2">UDP-N-acetylglucosamine 2-epimerase (Non-hydrolyzing)</fullName>
        <ecNumber evidence="2">5.1.3.14</ecNumber>
    </submittedName>
</protein>
<dbReference type="GO" id="GO:0008761">
    <property type="term" value="F:UDP-N-acetylglucosamine 2-epimerase activity"/>
    <property type="evidence" value="ECO:0007669"/>
    <property type="project" value="UniProtKB-EC"/>
</dbReference>